<keyword evidence="10" id="KW-1185">Reference proteome</keyword>
<dbReference type="PATRIC" id="fig|60890.4.peg.1206"/>
<evidence type="ECO:0000256" key="4">
    <source>
        <dbReference type="ARBA" id="ARBA00022679"/>
    </source>
</evidence>
<dbReference type="GO" id="GO:0000271">
    <property type="term" value="P:polysaccharide biosynthetic process"/>
    <property type="evidence" value="ECO:0007669"/>
    <property type="project" value="UniProtKB-KW"/>
</dbReference>
<name>A0A1B0ZPV5_9RHOB</name>
<evidence type="ECO:0000256" key="2">
    <source>
        <dbReference type="ARBA" id="ARBA00006464"/>
    </source>
</evidence>
<gene>
    <name evidence="9" type="primary">amsG</name>
    <name evidence="9" type="ORF">JL2886_01231</name>
</gene>
<dbReference type="Proteomes" id="UP000092565">
    <property type="component" value="Chromosome"/>
</dbReference>
<dbReference type="OrthoDB" id="9808602at2"/>
<dbReference type="RefSeq" id="WP_065271164.1">
    <property type="nucleotide sequence ID" value="NZ_CP015124.1"/>
</dbReference>
<dbReference type="Pfam" id="PF02397">
    <property type="entry name" value="Bac_transf"/>
    <property type="match status" value="1"/>
</dbReference>
<evidence type="ECO:0000256" key="7">
    <source>
        <dbReference type="ARBA" id="ARBA00023136"/>
    </source>
</evidence>
<evidence type="ECO:0000256" key="3">
    <source>
        <dbReference type="ARBA" id="ARBA00022475"/>
    </source>
</evidence>
<dbReference type="PANTHER" id="PTHR30576">
    <property type="entry name" value="COLANIC BIOSYNTHESIS UDP-GLUCOSE LIPID CARRIER TRANSFERASE"/>
    <property type="match status" value="1"/>
</dbReference>
<evidence type="ECO:0000313" key="9">
    <source>
        <dbReference type="EMBL" id="ANP36151.1"/>
    </source>
</evidence>
<dbReference type="GO" id="GO:0016780">
    <property type="term" value="F:phosphotransferase activity, for other substituted phosphate groups"/>
    <property type="evidence" value="ECO:0007669"/>
    <property type="project" value="TreeGrafter"/>
</dbReference>
<comment type="similarity">
    <text evidence="2">Belongs to the bacterial sugar transferase family.</text>
</comment>
<evidence type="ECO:0000256" key="5">
    <source>
        <dbReference type="ARBA" id="ARBA00022692"/>
    </source>
</evidence>
<proteinExistence type="inferred from homology"/>
<evidence type="ECO:0000256" key="1">
    <source>
        <dbReference type="ARBA" id="ARBA00004236"/>
    </source>
</evidence>
<accession>A0A1B0ZPV5</accession>
<keyword evidence="4" id="KW-0808">Transferase</keyword>
<dbReference type="EMBL" id="CP015124">
    <property type="protein sequence ID" value="ANP36151.1"/>
    <property type="molecule type" value="Genomic_DNA"/>
</dbReference>
<sequence>MFRVPKDKNYFSYSNTSYAPAVGTNPIGKLGRTTPTHLYALWGKRCFDIVGAFLLLPLALPLILILAAFVAIDGSKPIYSHRRVGRNGRAFPCFKIRTMVADSEARLKKLLREDPAAAAEWNRDFKLRKDPRITRLGRILRKTSLDELPQIWNVIRGDMSLVGPRPVTKDELPLYRHVIDSYMSVRPGMTGLWQISGRNDISYEERVELDHLYSKNLSLLEDLRILFMTLPAALRMTGA</sequence>
<keyword evidence="6" id="KW-1133">Transmembrane helix</keyword>
<keyword evidence="3" id="KW-1003">Cell membrane</keyword>
<keyword evidence="7" id="KW-0472">Membrane</keyword>
<evidence type="ECO:0000256" key="6">
    <source>
        <dbReference type="ARBA" id="ARBA00022989"/>
    </source>
</evidence>
<dbReference type="GO" id="GO:0005886">
    <property type="term" value="C:plasma membrane"/>
    <property type="evidence" value="ECO:0007669"/>
    <property type="project" value="UniProtKB-SubCell"/>
</dbReference>
<keyword evidence="5" id="KW-0812">Transmembrane</keyword>
<dbReference type="InterPro" id="IPR003362">
    <property type="entry name" value="Bact_transf"/>
</dbReference>
<reference evidence="9 10" key="1">
    <citation type="submission" date="2016-04" db="EMBL/GenBank/DDBJ databases">
        <authorList>
            <person name="Evans L.H."/>
            <person name="Alamgir A."/>
            <person name="Owens N."/>
            <person name="Weber N.D."/>
            <person name="Virtaneva K."/>
            <person name="Barbian K."/>
            <person name="Babar A."/>
            <person name="Rosenke K."/>
        </authorList>
    </citation>
    <scope>NUCLEOTIDE SEQUENCE [LARGE SCALE GENOMIC DNA]</scope>
    <source>
        <strain evidence="9 10">JL2886</strain>
    </source>
</reference>
<dbReference type="AlphaFoldDB" id="A0A1B0ZPV5"/>
<comment type="subcellular location">
    <subcellularLocation>
        <location evidence="1">Cell membrane</location>
    </subcellularLocation>
</comment>
<organism evidence="9 10">
    <name type="scientific">Phaeobacter gallaeciensis</name>
    <dbReference type="NCBI Taxonomy" id="60890"/>
    <lineage>
        <taxon>Bacteria</taxon>
        <taxon>Pseudomonadati</taxon>
        <taxon>Pseudomonadota</taxon>
        <taxon>Alphaproteobacteria</taxon>
        <taxon>Rhodobacterales</taxon>
        <taxon>Roseobacteraceae</taxon>
        <taxon>Phaeobacter</taxon>
    </lineage>
</organism>
<protein>
    <submittedName>
        <fullName evidence="9">Exopolysaccharide biosynthesis protein</fullName>
    </submittedName>
</protein>
<dbReference type="PANTHER" id="PTHR30576:SF4">
    <property type="entry name" value="UNDECAPRENYL-PHOSPHATE GALACTOSE PHOSPHOTRANSFERASE"/>
    <property type="match status" value="1"/>
</dbReference>
<evidence type="ECO:0000313" key="10">
    <source>
        <dbReference type="Proteomes" id="UP000092565"/>
    </source>
</evidence>
<keyword evidence="8" id="KW-0270">Exopolysaccharide synthesis</keyword>
<evidence type="ECO:0000256" key="8">
    <source>
        <dbReference type="ARBA" id="ARBA00023169"/>
    </source>
</evidence>